<organism evidence="1 2">
    <name type="scientific">Gossypium arboreum</name>
    <name type="common">Tree cotton</name>
    <name type="synonym">Gossypium nanking</name>
    <dbReference type="NCBI Taxonomy" id="29729"/>
    <lineage>
        <taxon>Eukaryota</taxon>
        <taxon>Viridiplantae</taxon>
        <taxon>Streptophyta</taxon>
        <taxon>Embryophyta</taxon>
        <taxon>Tracheophyta</taxon>
        <taxon>Spermatophyta</taxon>
        <taxon>Magnoliopsida</taxon>
        <taxon>eudicotyledons</taxon>
        <taxon>Gunneridae</taxon>
        <taxon>Pentapetalae</taxon>
        <taxon>rosids</taxon>
        <taxon>malvids</taxon>
        <taxon>Malvales</taxon>
        <taxon>Malvaceae</taxon>
        <taxon>Malvoideae</taxon>
        <taxon>Gossypium</taxon>
    </lineage>
</organism>
<evidence type="ECO:0000313" key="2">
    <source>
        <dbReference type="Proteomes" id="UP000032142"/>
    </source>
</evidence>
<dbReference type="EMBL" id="KN419104">
    <property type="protein sequence ID" value="KHG21618.1"/>
    <property type="molecule type" value="Genomic_DNA"/>
</dbReference>
<dbReference type="AlphaFoldDB" id="A0A0B0P4F2"/>
<sequence length="40" mass="4413">MPMRGYHLPVSWAMNSTIVNDATYCRCCVPNAPAFSSFSS</sequence>
<proteinExistence type="predicted"/>
<keyword evidence="2" id="KW-1185">Reference proteome</keyword>
<evidence type="ECO:0000313" key="1">
    <source>
        <dbReference type="EMBL" id="KHG21618.1"/>
    </source>
</evidence>
<name>A0A0B0P4F2_GOSAR</name>
<protein>
    <submittedName>
        <fullName evidence="1">Uncharacterized protein</fullName>
    </submittedName>
</protein>
<gene>
    <name evidence="1" type="ORF">F383_27571</name>
</gene>
<reference evidence="2" key="1">
    <citation type="submission" date="2014-09" db="EMBL/GenBank/DDBJ databases">
        <authorList>
            <person name="Mudge J."/>
            <person name="Ramaraj T."/>
            <person name="Lindquist I.E."/>
            <person name="Bharti A.K."/>
            <person name="Sundararajan A."/>
            <person name="Cameron C.T."/>
            <person name="Woodward J.E."/>
            <person name="May G.D."/>
            <person name="Brubaker C."/>
            <person name="Broadhvest J."/>
            <person name="Wilkins T.A."/>
        </authorList>
    </citation>
    <scope>NUCLEOTIDE SEQUENCE</scope>
    <source>
        <strain evidence="2">cv. AKA8401</strain>
    </source>
</reference>
<accession>A0A0B0P4F2</accession>
<dbReference type="Proteomes" id="UP000032142">
    <property type="component" value="Unassembled WGS sequence"/>
</dbReference>